<feature type="transmembrane region" description="Helical" evidence="7">
    <location>
        <begin position="308"/>
        <end position="329"/>
    </location>
</feature>
<dbReference type="Pfam" id="PF03916">
    <property type="entry name" value="NrfD"/>
    <property type="match status" value="1"/>
</dbReference>
<gene>
    <name evidence="8" type="primary">nrfD</name>
    <name evidence="8" type="ORF">H8E19_15790</name>
</gene>
<comment type="caution">
    <text evidence="8">The sequence shown here is derived from an EMBL/GenBank/DDBJ whole genome shotgun (WGS) entry which is preliminary data.</text>
</comment>
<dbReference type="InterPro" id="IPR052049">
    <property type="entry name" value="Electron_transfer_protein"/>
</dbReference>
<keyword evidence="6 7" id="KW-0472">Membrane</keyword>
<dbReference type="Gene3D" id="1.20.1630.10">
    <property type="entry name" value="Formate dehydrogenase/DMSO reductase domain"/>
    <property type="match status" value="1"/>
</dbReference>
<comment type="similarity">
    <text evidence="2">Belongs to the NrfD family.</text>
</comment>
<feature type="transmembrane region" description="Helical" evidence="7">
    <location>
        <begin position="80"/>
        <end position="98"/>
    </location>
</feature>
<organism evidence="8 9">
    <name type="scientific">Candidatus Desulfacyla euxinica</name>
    <dbReference type="NCBI Taxonomy" id="2841693"/>
    <lineage>
        <taxon>Bacteria</taxon>
        <taxon>Deltaproteobacteria</taxon>
        <taxon>Candidatus Desulfacyla</taxon>
    </lineage>
</organism>
<keyword evidence="4 7" id="KW-0812">Transmembrane</keyword>
<dbReference type="GO" id="GO:0005886">
    <property type="term" value="C:plasma membrane"/>
    <property type="evidence" value="ECO:0007669"/>
    <property type="project" value="UniProtKB-SubCell"/>
</dbReference>
<feature type="transmembrane region" description="Helical" evidence="7">
    <location>
        <begin position="380"/>
        <end position="401"/>
    </location>
</feature>
<feature type="transmembrane region" description="Helical" evidence="7">
    <location>
        <begin position="281"/>
        <end position="301"/>
    </location>
</feature>
<evidence type="ECO:0000256" key="2">
    <source>
        <dbReference type="ARBA" id="ARBA00008929"/>
    </source>
</evidence>
<sequence length="408" mass="44711">MSKAEKITLTVTGLMMLAGLAAYGYQFKEGLIVTNMANPYSWGLYVSGLAFFVGNAAGGLVLSSLIYLFGVKSLKPFAKLGALAAFANVTAAMLSILPDIGQPLRALNVLFHPQLLSPLVWDVAVLNLYAVLSLIYLYILMLPELKGPLAKIAIKVDNPEEFSEKWAKRLAPFSLIAAVGIHVITAWIFATQGAREWWNTAILAPDFVAVAMASGTALVFIVSIFVYGAKEEYQPAYRIMALIMAIATFVHIFFMYNDFFIHIWYGNQESLDTLAVTLKEYAGVHAFEVLAPLVAVILLLSKKVRQSAFAVVACCSLLVLGVFAHRYLLMPAAFERVPLTLHPLGIQHGEWSAAIASGRYSPHGDTFVTKWDYFPSGIEFTVFLGVVAFVCFLLIVAIRTLPIVKEAK</sequence>
<accession>A0A8J6TA79</accession>
<proteinExistence type="inferred from homology"/>
<comment type="subcellular location">
    <subcellularLocation>
        <location evidence="1">Cell membrane</location>
        <topology evidence="1">Multi-pass membrane protein</topology>
    </subcellularLocation>
</comment>
<dbReference type="PANTHER" id="PTHR34856">
    <property type="entry name" value="PROTEIN NRFD"/>
    <property type="match status" value="1"/>
</dbReference>
<name>A0A8J6TA79_9DELT</name>
<evidence type="ECO:0000256" key="7">
    <source>
        <dbReference type="SAM" id="Phobius"/>
    </source>
</evidence>
<feature type="transmembrane region" description="Helical" evidence="7">
    <location>
        <begin position="170"/>
        <end position="190"/>
    </location>
</feature>
<evidence type="ECO:0000256" key="4">
    <source>
        <dbReference type="ARBA" id="ARBA00022692"/>
    </source>
</evidence>
<evidence type="ECO:0000313" key="9">
    <source>
        <dbReference type="Proteomes" id="UP000650524"/>
    </source>
</evidence>
<feature type="transmembrane region" description="Helical" evidence="7">
    <location>
        <begin position="118"/>
        <end position="141"/>
    </location>
</feature>
<dbReference type="AlphaFoldDB" id="A0A8J6TA79"/>
<feature type="transmembrane region" description="Helical" evidence="7">
    <location>
        <begin position="7"/>
        <end position="25"/>
    </location>
</feature>
<evidence type="ECO:0000256" key="6">
    <source>
        <dbReference type="ARBA" id="ARBA00023136"/>
    </source>
</evidence>
<feature type="transmembrane region" description="Helical" evidence="7">
    <location>
        <begin position="239"/>
        <end position="261"/>
    </location>
</feature>
<protein>
    <submittedName>
        <fullName evidence="8">Polysulfide reductase NrfD</fullName>
    </submittedName>
</protein>
<reference evidence="8 9" key="1">
    <citation type="submission" date="2020-08" db="EMBL/GenBank/DDBJ databases">
        <title>Bridging the membrane lipid divide: bacteria of the FCB group superphylum have the potential to synthesize archaeal ether lipids.</title>
        <authorList>
            <person name="Villanueva L."/>
            <person name="Von Meijenfeldt F.A.B."/>
            <person name="Westbye A.B."/>
            <person name="Yadav S."/>
            <person name="Hopmans E.C."/>
            <person name="Dutilh B.E."/>
            <person name="Sinninghe Damste J.S."/>
        </authorList>
    </citation>
    <scope>NUCLEOTIDE SEQUENCE [LARGE SCALE GENOMIC DNA]</scope>
    <source>
        <strain evidence="8">NIOZ-UU27</strain>
    </source>
</reference>
<keyword evidence="3" id="KW-1003">Cell membrane</keyword>
<evidence type="ECO:0000256" key="1">
    <source>
        <dbReference type="ARBA" id="ARBA00004651"/>
    </source>
</evidence>
<keyword evidence="5 7" id="KW-1133">Transmembrane helix</keyword>
<feature type="transmembrane region" description="Helical" evidence="7">
    <location>
        <begin position="45"/>
        <end position="68"/>
    </location>
</feature>
<dbReference type="PANTHER" id="PTHR34856:SF2">
    <property type="entry name" value="PROTEIN NRFD"/>
    <property type="match status" value="1"/>
</dbReference>
<evidence type="ECO:0000256" key="5">
    <source>
        <dbReference type="ARBA" id="ARBA00022989"/>
    </source>
</evidence>
<dbReference type="EMBL" id="JACNJD010000321">
    <property type="protein sequence ID" value="MBC8178866.1"/>
    <property type="molecule type" value="Genomic_DNA"/>
</dbReference>
<evidence type="ECO:0000313" key="8">
    <source>
        <dbReference type="EMBL" id="MBC8178866.1"/>
    </source>
</evidence>
<dbReference type="Proteomes" id="UP000650524">
    <property type="component" value="Unassembled WGS sequence"/>
</dbReference>
<evidence type="ECO:0000256" key="3">
    <source>
        <dbReference type="ARBA" id="ARBA00022475"/>
    </source>
</evidence>
<dbReference type="InterPro" id="IPR005614">
    <property type="entry name" value="NrfD-like"/>
</dbReference>
<feature type="transmembrane region" description="Helical" evidence="7">
    <location>
        <begin position="202"/>
        <end position="227"/>
    </location>
</feature>